<accession>A0A6N8FCF0</accession>
<dbReference type="AlphaFoldDB" id="A0A6N8FCF0"/>
<gene>
    <name evidence="2" type="ORF">GNP35_05835</name>
</gene>
<comment type="caution">
    <text evidence="2">The sequence shown here is derived from an EMBL/GenBank/DDBJ whole genome shotgun (WGS) entry which is preliminary data.</text>
</comment>
<dbReference type="EMBL" id="WOCD01000003">
    <property type="protein sequence ID" value="MUH72041.1"/>
    <property type="molecule type" value="Genomic_DNA"/>
</dbReference>
<dbReference type="Proteomes" id="UP000439994">
    <property type="component" value="Unassembled WGS sequence"/>
</dbReference>
<keyword evidence="3" id="KW-1185">Reference proteome</keyword>
<evidence type="ECO:0000256" key="1">
    <source>
        <dbReference type="SAM" id="Phobius"/>
    </source>
</evidence>
<feature type="transmembrane region" description="Helical" evidence="1">
    <location>
        <begin position="12"/>
        <end position="35"/>
    </location>
</feature>
<evidence type="ECO:0000313" key="2">
    <source>
        <dbReference type="EMBL" id="MUH72041.1"/>
    </source>
</evidence>
<proteinExistence type="predicted"/>
<feature type="transmembrane region" description="Helical" evidence="1">
    <location>
        <begin position="42"/>
        <end position="59"/>
    </location>
</feature>
<protein>
    <submittedName>
        <fullName evidence="2">Uncharacterized protein</fullName>
    </submittedName>
</protein>
<keyword evidence="1" id="KW-0472">Membrane</keyword>
<name>A0A6N8FCF0_9GAMM</name>
<keyword evidence="1" id="KW-1133">Transmembrane helix</keyword>
<evidence type="ECO:0000313" key="3">
    <source>
        <dbReference type="Proteomes" id="UP000439994"/>
    </source>
</evidence>
<keyword evidence="1" id="KW-0812">Transmembrane</keyword>
<sequence>MDIFLKITIDDFIFYFSLITLSFAVIKTLINLVVWSKKMSKGALFFLAIFPIISIFPIPQQEIKKIENIKKEYIKKVDENGEPLDDSEK</sequence>
<reference evidence="2 3" key="1">
    <citation type="submission" date="2019-11" db="EMBL/GenBank/DDBJ databases">
        <title>P. haliotis isolates from Z. marina roots.</title>
        <authorList>
            <person name="Cohen M."/>
            <person name="Jospin G."/>
            <person name="Eisen J.A."/>
            <person name="Coil D.A."/>
        </authorList>
    </citation>
    <scope>NUCLEOTIDE SEQUENCE [LARGE SCALE GENOMIC DNA]</scope>
    <source>
        <strain evidence="2 3">UCD-MCMsp1aY</strain>
    </source>
</reference>
<organism evidence="2 3">
    <name type="scientific">Psychrosphaera haliotis</name>
    <dbReference type="NCBI Taxonomy" id="555083"/>
    <lineage>
        <taxon>Bacteria</taxon>
        <taxon>Pseudomonadati</taxon>
        <taxon>Pseudomonadota</taxon>
        <taxon>Gammaproteobacteria</taxon>
        <taxon>Alteromonadales</taxon>
        <taxon>Pseudoalteromonadaceae</taxon>
        <taxon>Psychrosphaera</taxon>
    </lineage>
</organism>